<proteinExistence type="predicted"/>
<dbReference type="InterPro" id="IPR012902">
    <property type="entry name" value="N_methyl_site"/>
</dbReference>
<dbReference type="GO" id="GO:0043683">
    <property type="term" value="P:type IV pilus assembly"/>
    <property type="evidence" value="ECO:0007669"/>
    <property type="project" value="InterPro"/>
</dbReference>
<dbReference type="EMBL" id="MLJW01000343">
    <property type="protein sequence ID" value="OIQ89115.1"/>
    <property type="molecule type" value="Genomic_DNA"/>
</dbReference>
<accession>A0A1J5RHN9</accession>
<sequence>MKIDSSGPVIRVYRSQQASQQHGLGLVEILVAMAIALFLLGGLFTIFETTRQTYSAQQGLAGLQDNERLAMTLVSSVIESAGYYPTPQPPTVIPNAGTALPAQNAASAPLPVNFAPGQAIFGGTVNGQDAVIVRYVAAPGSSVMSCLGDTNSSAATSNVTYLNTYSMNGSNLQCSTSTAGNGAASQMQILVGSNLAGSLEADGVTQMRLLYGLDTNGGGSANQYVTAASVTNWMNVKSVKLTLTFTNPLAGQPGQPATVDFTRVIDILGQL</sequence>
<protein>
    <recommendedName>
        <fullName evidence="3">Type IV pilus assembly protein PilW</fullName>
    </recommendedName>
</protein>
<organism evidence="2">
    <name type="scientific">mine drainage metagenome</name>
    <dbReference type="NCBI Taxonomy" id="410659"/>
    <lineage>
        <taxon>unclassified sequences</taxon>
        <taxon>metagenomes</taxon>
        <taxon>ecological metagenomes</taxon>
    </lineage>
</organism>
<dbReference type="Pfam" id="PF16074">
    <property type="entry name" value="PilW"/>
    <property type="match status" value="1"/>
</dbReference>
<name>A0A1J5RHN9_9ZZZZ</name>
<gene>
    <name evidence="2" type="ORF">GALL_289800</name>
</gene>
<reference evidence="2" key="1">
    <citation type="submission" date="2016-10" db="EMBL/GenBank/DDBJ databases">
        <title>Sequence of Gallionella enrichment culture.</title>
        <authorList>
            <person name="Poehlein A."/>
            <person name="Muehling M."/>
            <person name="Daniel R."/>
        </authorList>
    </citation>
    <scope>NUCLEOTIDE SEQUENCE</scope>
</reference>
<keyword evidence="1" id="KW-0812">Transmembrane</keyword>
<evidence type="ECO:0008006" key="3">
    <source>
        <dbReference type="Google" id="ProtNLM"/>
    </source>
</evidence>
<evidence type="ECO:0000313" key="2">
    <source>
        <dbReference type="EMBL" id="OIQ89115.1"/>
    </source>
</evidence>
<evidence type="ECO:0000256" key="1">
    <source>
        <dbReference type="SAM" id="Phobius"/>
    </source>
</evidence>
<feature type="transmembrane region" description="Helical" evidence="1">
    <location>
        <begin position="24"/>
        <end position="47"/>
    </location>
</feature>
<dbReference type="Pfam" id="PF07963">
    <property type="entry name" value="N_methyl"/>
    <property type="match status" value="1"/>
</dbReference>
<dbReference type="AlphaFoldDB" id="A0A1J5RHN9"/>
<dbReference type="InterPro" id="IPR032092">
    <property type="entry name" value="PilW"/>
</dbReference>
<keyword evidence="1" id="KW-0472">Membrane</keyword>
<comment type="caution">
    <text evidence="2">The sequence shown here is derived from an EMBL/GenBank/DDBJ whole genome shotgun (WGS) entry which is preliminary data.</text>
</comment>
<keyword evidence="1" id="KW-1133">Transmembrane helix</keyword>